<organism evidence="2 3">
    <name type="scientific">Microbacterium sorbitolivorans</name>
    <dbReference type="NCBI Taxonomy" id="1867410"/>
    <lineage>
        <taxon>Bacteria</taxon>
        <taxon>Bacillati</taxon>
        <taxon>Actinomycetota</taxon>
        <taxon>Actinomycetes</taxon>
        <taxon>Micrococcales</taxon>
        <taxon>Microbacteriaceae</taxon>
        <taxon>Microbacterium</taxon>
    </lineage>
</organism>
<dbReference type="PANTHER" id="PTHR35273:SF2">
    <property type="entry name" value="ALPHA-GALACTOSIDASE"/>
    <property type="match status" value="1"/>
</dbReference>
<dbReference type="SUPFAM" id="SSF51445">
    <property type="entry name" value="(Trans)glycosidases"/>
    <property type="match status" value="1"/>
</dbReference>
<name>A0A367Y623_9MICO</name>
<proteinExistence type="predicted"/>
<dbReference type="InterPro" id="IPR013785">
    <property type="entry name" value="Aldolase_TIM"/>
</dbReference>
<dbReference type="InterPro" id="IPR017853">
    <property type="entry name" value="GH"/>
</dbReference>
<evidence type="ECO:0000313" key="3">
    <source>
        <dbReference type="Proteomes" id="UP000253508"/>
    </source>
</evidence>
<reference evidence="2 3" key="1">
    <citation type="submission" date="2018-07" db="EMBL/GenBank/DDBJ databases">
        <title>Microbacterium endoborsara sp. nov., a novel actinobacterium isolated from Borszczowia aralocaspica.</title>
        <authorList>
            <person name="An D."/>
        </authorList>
    </citation>
    <scope>NUCLEOTIDE SEQUENCE [LARGE SCALE GENOMIC DNA]</scope>
    <source>
        <strain evidence="2 3">C1.15228</strain>
    </source>
</reference>
<dbReference type="InterPro" id="IPR004352">
    <property type="entry name" value="GH114_TIM-barrel"/>
</dbReference>
<accession>A0A367Y623</accession>
<dbReference type="EMBL" id="QORO01000001">
    <property type="protein sequence ID" value="RCK61314.1"/>
    <property type="molecule type" value="Genomic_DNA"/>
</dbReference>
<evidence type="ECO:0000259" key="1">
    <source>
        <dbReference type="Pfam" id="PF03537"/>
    </source>
</evidence>
<dbReference type="Pfam" id="PF03537">
    <property type="entry name" value="Glyco_hydro_114"/>
    <property type="match status" value="1"/>
</dbReference>
<evidence type="ECO:0000313" key="2">
    <source>
        <dbReference type="EMBL" id="RCK61314.1"/>
    </source>
</evidence>
<protein>
    <recommendedName>
        <fullName evidence="1">Glycoside-hydrolase family GH114 TIM-barrel domain-containing protein</fullName>
    </recommendedName>
</protein>
<gene>
    <name evidence="2" type="ORF">DTO57_01285</name>
</gene>
<keyword evidence="3" id="KW-1185">Reference proteome</keyword>
<dbReference type="AlphaFoldDB" id="A0A367Y623"/>
<dbReference type="OrthoDB" id="319933at2"/>
<dbReference type="Proteomes" id="UP000253508">
    <property type="component" value="Unassembled WGS sequence"/>
</dbReference>
<comment type="caution">
    <text evidence="2">The sequence shown here is derived from an EMBL/GenBank/DDBJ whole genome shotgun (WGS) entry which is preliminary data.</text>
</comment>
<dbReference type="Gene3D" id="3.20.20.70">
    <property type="entry name" value="Aldolase class I"/>
    <property type="match status" value="1"/>
</dbReference>
<sequence length="290" mass="30977">MHGSSVRHASYADSVRSILRSRAITAIALCSIAVTAAGCGSDGPANGSETVGFPDVTAFDYQLGGAYTPQDDVELVVRDRTAEPEDGVYSVCYVNAFQTQPGDLDAWSSDLLLTRDGEPVADPDWPDEVLLDTSTADKRDAIAEVLGSWIRGCADDGFDAVEFDNLDSFSRSGDALTIDDNLALAEKLAGIAHEAGLAAGQKNSAEHTDRLRNDAGFDFAVAEECAAYDECTAYTDAYGDAVIDIEYTDTLPRSFAEVCADADSPAAMILRDRDLVTPDDEDYVLERCPS</sequence>
<feature type="domain" description="Glycoside-hydrolase family GH114 TIM-barrel" evidence="1">
    <location>
        <begin position="59"/>
        <end position="276"/>
    </location>
</feature>
<dbReference type="PANTHER" id="PTHR35273">
    <property type="entry name" value="ALPHA-1,4 POLYGALACTOSAMINIDASE, PUTATIVE (AFU_ORTHOLOGUE AFUA_3G07890)-RELATED"/>
    <property type="match status" value="1"/>
</dbReference>